<protein>
    <submittedName>
        <fullName evidence="3">(3R)-hydroxyacyl-ACP dehydratase subunit HadA</fullName>
    </submittedName>
</protein>
<dbReference type="AlphaFoldDB" id="A0A6J4L360"/>
<dbReference type="InterPro" id="IPR029069">
    <property type="entry name" value="HotDog_dom_sf"/>
</dbReference>
<dbReference type="SUPFAM" id="SSF54637">
    <property type="entry name" value="Thioesterase/thiol ester dehydrase-isomerase"/>
    <property type="match status" value="1"/>
</dbReference>
<dbReference type="InterPro" id="IPR016709">
    <property type="entry name" value="HadA-like"/>
</dbReference>
<feature type="compositionally biased region" description="Low complexity" evidence="1">
    <location>
        <begin position="146"/>
        <end position="157"/>
    </location>
</feature>
<evidence type="ECO:0000256" key="1">
    <source>
        <dbReference type="SAM" id="MobiDB-lite"/>
    </source>
</evidence>
<name>A0A6J4L360_9ACTN</name>
<proteinExistence type="predicted"/>
<accession>A0A6J4L360</accession>
<feature type="domain" description="FAS1-like dehydratase" evidence="2">
    <location>
        <begin position="9"/>
        <end position="136"/>
    </location>
</feature>
<reference evidence="3" key="1">
    <citation type="submission" date="2020-02" db="EMBL/GenBank/DDBJ databases">
        <authorList>
            <person name="Meier V. D."/>
        </authorList>
    </citation>
    <scope>NUCLEOTIDE SEQUENCE</scope>
    <source>
        <strain evidence="3">AVDCRST_MAG16</strain>
    </source>
</reference>
<dbReference type="PIRSF" id="PIRSF018072">
    <property type="entry name" value="UCP018072"/>
    <property type="match status" value="1"/>
</dbReference>
<feature type="region of interest" description="Disordered" evidence="1">
    <location>
        <begin position="138"/>
        <end position="157"/>
    </location>
</feature>
<gene>
    <name evidence="3" type="ORF">AVDCRST_MAG16-836</name>
</gene>
<sequence length="157" mass="16766">MPLNRDCLGRSTTSGEPFEVTRGDVRRFATAIGDRNPACHDVAAAAALGHRDLVAPPTFLITLGMSTAESLIMDPELGLDYSLVVHGEQRFALHRPVCAGDLLDTETRLDAMRDAGRNELLTIVTEVRCAGEHVATSTNSLVSRGTAAPRTPTTPEA</sequence>
<dbReference type="CDD" id="cd03441">
    <property type="entry name" value="R_hydratase_like"/>
    <property type="match status" value="1"/>
</dbReference>
<organism evidence="3">
    <name type="scientific">uncultured Frankineae bacterium</name>
    <dbReference type="NCBI Taxonomy" id="437475"/>
    <lineage>
        <taxon>Bacteria</taxon>
        <taxon>Bacillati</taxon>
        <taxon>Actinomycetota</taxon>
        <taxon>Actinomycetes</taxon>
        <taxon>Frankiales</taxon>
        <taxon>environmental samples</taxon>
    </lineage>
</organism>
<dbReference type="Gene3D" id="3.10.129.10">
    <property type="entry name" value="Hotdog Thioesterase"/>
    <property type="match status" value="1"/>
</dbReference>
<dbReference type="EMBL" id="CADCUE010000065">
    <property type="protein sequence ID" value="CAA9321848.1"/>
    <property type="molecule type" value="Genomic_DNA"/>
</dbReference>
<evidence type="ECO:0000313" key="3">
    <source>
        <dbReference type="EMBL" id="CAA9321848.1"/>
    </source>
</evidence>
<evidence type="ECO:0000259" key="2">
    <source>
        <dbReference type="Pfam" id="PF13452"/>
    </source>
</evidence>
<dbReference type="InterPro" id="IPR039569">
    <property type="entry name" value="FAS1-like_DH_region"/>
</dbReference>
<dbReference type="Pfam" id="PF13452">
    <property type="entry name" value="FAS1_DH_region"/>
    <property type="match status" value="1"/>
</dbReference>